<evidence type="ECO:0000256" key="4">
    <source>
        <dbReference type="SAM" id="MobiDB-lite"/>
    </source>
</evidence>
<dbReference type="RefSeq" id="WP_189166589.1">
    <property type="nucleotide sequence ID" value="NZ_BMNT01000042.1"/>
</dbReference>
<proteinExistence type="inferred from homology"/>
<dbReference type="Gene3D" id="2.60.40.1180">
    <property type="entry name" value="Golgi alpha-mannosidase II"/>
    <property type="match status" value="1"/>
</dbReference>
<dbReference type="Pfam" id="PF00553">
    <property type="entry name" value="CBM_2"/>
    <property type="match status" value="1"/>
</dbReference>
<dbReference type="InterPro" id="IPR017853">
    <property type="entry name" value="GH"/>
</dbReference>
<evidence type="ECO:0000259" key="5">
    <source>
        <dbReference type="PROSITE" id="PS51173"/>
    </source>
</evidence>
<name>A0A917RJW4_9ACTN</name>
<feature type="compositionally biased region" description="Pro residues" evidence="4">
    <location>
        <begin position="437"/>
        <end position="459"/>
    </location>
</feature>
<keyword evidence="2" id="KW-0732">Signal</keyword>
<reference evidence="6" key="2">
    <citation type="submission" date="2020-09" db="EMBL/GenBank/DDBJ databases">
        <authorList>
            <person name="Sun Q."/>
            <person name="Ohkuma M."/>
        </authorList>
    </citation>
    <scope>NUCLEOTIDE SEQUENCE</scope>
    <source>
        <strain evidence="6">JCM 13064</strain>
    </source>
</reference>
<dbReference type="InterPro" id="IPR006311">
    <property type="entry name" value="TAT_signal"/>
</dbReference>
<dbReference type="InterPro" id="IPR008965">
    <property type="entry name" value="CBM2/CBM3_carb-bd_dom_sf"/>
</dbReference>
<dbReference type="InterPro" id="IPR013780">
    <property type="entry name" value="Glyco_hydro_b"/>
</dbReference>
<feature type="region of interest" description="Disordered" evidence="4">
    <location>
        <begin position="429"/>
        <end position="470"/>
    </location>
</feature>
<dbReference type="Proteomes" id="UP000645217">
    <property type="component" value="Unassembled WGS sequence"/>
</dbReference>
<dbReference type="AlphaFoldDB" id="A0A917RJW4"/>
<evidence type="ECO:0000256" key="3">
    <source>
        <dbReference type="ARBA" id="ARBA00022801"/>
    </source>
</evidence>
<reference evidence="6" key="1">
    <citation type="journal article" date="2014" name="Int. J. Syst. Evol. Microbiol.">
        <title>Complete genome sequence of Corynebacterium casei LMG S-19264T (=DSM 44701T), isolated from a smear-ripened cheese.</title>
        <authorList>
            <consortium name="US DOE Joint Genome Institute (JGI-PGF)"/>
            <person name="Walter F."/>
            <person name="Albersmeier A."/>
            <person name="Kalinowski J."/>
            <person name="Ruckert C."/>
        </authorList>
    </citation>
    <scope>NUCLEOTIDE SEQUENCE</scope>
    <source>
        <strain evidence="6">JCM 13064</strain>
    </source>
</reference>
<dbReference type="PROSITE" id="PS51318">
    <property type="entry name" value="TAT"/>
    <property type="match status" value="1"/>
</dbReference>
<dbReference type="SMART" id="SM00637">
    <property type="entry name" value="CBD_II"/>
    <property type="match status" value="1"/>
</dbReference>
<evidence type="ECO:0000256" key="2">
    <source>
        <dbReference type="ARBA" id="ARBA00022729"/>
    </source>
</evidence>
<protein>
    <submittedName>
        <fullName evidence="6">Glucuronoxylanase xynC</fullName>
    </submittedName>
</protein>
<dbReference type="PANTHER" id="PTHR11069">
    <property type="entry name" value="GLUCOSYLCERAMIDASE"/>
    <property type="match status" value="1"/>
</dbReference>
<feature type="domain" description="CBM2" evidence="5">
    <location>
        <begin position="460"/>
        <end position="569"/>
    </location>
</feature>
<evidence type="ECO:0000313" key="7">
    <source>
        <dbReference type="Proteomes" id="UP000645217"/>
    </source>
</evidence>
<keyword evidence="3" id="KW-0378">Hydrolase</keyword>
<accession>A0A917RJW4</accession>
<dbReference type="PROSITE" id="PS51173">
    <property type="entry name" value="CBM2"/>
    <property type="match status" value="1"/>
</dbReference>
<dbReference type="GO" id="GO:0006665">
    <property type="term" value="P:sphingolipid metabolic process"/>
    <property type="evidence" value="ECO:0007669"/>
    <property type="project" value="InterPro"/>
</dbReference>
<evidence type="ECO:0000313" key="6">
    <source>
        <dbReference type="EMBL" id="GGL11186.1"/>
    </source>
</evidence>
<dbReference type="SUPFAM" id="SSF49384">
    <property type="entry name" value="Carbohydrate-binding domain"/>
    <property type="match status" value="1"/>
</dbReference>
<dbReference type="GO" id="GO:0004348">
    <property type="term" value="F:glucosylceramidase activity"/>
    <property type="evidence" value="ECO:0007669"/>
    <property type="project" value="InterPro"/>
</dbReference>
<dbReference type="SUPFAM" id="SSF51445">
    <property type="entry name" value="(Trans)glycosidases"/>
    <property type="match status" value="1"/>
</dbReference>
<dbReference type="GO" id="GO:0005975">
    <property type="term" value="P:carbohydrate metabolic process"/>
    <property type="evidence" value="ECO:0007669"/>
    <property type="project" value="InterPro"/>
</dbReference>
<dbReference type="InterPro" id="IPR012291">
    <property type="entry name" value="CBM2_carb-bd_dom_sf"/>
</dbReference>
<dbReference type="GO" id="GO:0016020">
    <property type="term" value="C:membrane"/>
    <property type="evidence" value="ECO:0007669"/>
    <property type="project" value="GOC"/>
</dbReference>
<dbReference type="EMBL" id="BMNT01000042">
    <property type="protein sequence ID" value="GGL11186.1"/>
    <property type="molecule type" value="Genomic_DNA"/>
</dbReference>
<evidence type="ECO:0000256" key="1">
    <source>
        <dbReference type="ARBA" id="ARBA00005382"/>
    </source>
</evidence>
<dbReference type="Gene3D" id="3.20.20.80">
    <property type="entry name" value="Glycosidases"/>
    <property type="match status" value="1"/>
</dbReference>
<comment type="caution">
    <text evidence="6">The sequence shown here is derived from an EMBL/GenBank/DDBJ whole genome shotgun (WGS) entry which is preliminary data.</text>
</comment>
<comment type="similarity">
    <text evidence="1">Belongs to the glycosyl hydrolase 30 family.</text>
</comment>
<dbReference type="Gene3D" id="2.60.40.290">
    <property type="match status" value="1"/>
</dbReference>
<dbReference type="PANTHER" id="PTHR11069:SF38">
    <property type="entry name" value="GLUCURONOXYLANASE XYNC"/>
    <property type="match status" value="1"/>
</dbReference>
<gene>
    <name evidence="6" type="ORF">GCM10007964_61690</name>
</gene>
<sequence>MTHDQNEPASGERRVLSRRNVLTTIGAVPVITAATSVLGASSAAAATAVIDPSAQRQTIKGFGGMAHALWIGDLTAAQRETAFGTGEGRLGFSILRIPVNENQSDWSRDLATAKRAAELGVTVFASPWNPPASMIETFTRGSQTNAKRLRASSYAAYAQHLNDFTTYMRNNGVNLYAISVQNEPDYAHDWTWWTSAEIVRFLRENAGSISTRVMAPESFQYVKSMSDPILNDATALANVDIIGAHLYGTPYSNFPYPLFKQKGAGKELWMTEVYYPNSSDSGDLWPQALDVGEHIHRSMVEAEFQTYVWWTIRRSYGPMREDGQVSKRGAMMAHYSRFVRPGYVRIDATANPASNVYVSAYRSGSTVVIVAINKNTSAVSQQFSVANSNAASVSSWLTDASRTVAPQGSTSMSNGSLTVTLPARSIMTFVTSTSGPSPSPTPTVTPTPTPTPSPSPSPSPSGGTGSSRVAYTMSTWNNGFTASISITNTGSSAINGWTLAFTLPSGQTITSGWNATYSPSSGQVSARNLDYNGTLAPGATIDIGFQANHTGNTAEPTAFTLNGVPSTVV</sequence>
<dbReference type="InterPro" id="IPR001139">
    <property type="entry name" value="Glyco_hydro_30"/>
</dbReference>
<keyword evidence="7" id="KW-1185">Reference proteome</keyword>
<dbReference type="GO" id="GO:0030247">
    <property type="term" value="F:polysaccharide binding"/>
    <property type="evidence" value="ECO:0007669"/>
    <property type="project" value="UniProtKB-UniRule"/>
</dbReference>
<dbReference type="InterPro" id="IPR001919">
    <property type="entry name" value="CBD2"/>
</dbReference>
<organism evidence="6 7">
    <name type="scientific">Sphaerisporangium melleum</name>
    <dbReference type="NCBI Taxonomy" id="321316"/>
    <lineage>
        <taxon>Bacteria</taxon>
        <taxon>Bacillati</taxon>
        <taxon>Actinomycetota</taxon>
        <taxon>Actinomycetes</taxon>
        <taxon>Streptosporangiales</taxon>
        <taxon>Streptosporangiaceae</taxon>
        <taxon>Sphaerisporangium</taxon>
    </lineage>
</organism>
<dbReference type="SUPFAM" id="SSF51011">
    <property type="entry name" value="Glycosyl hydrolase domain"/>
    <property type="match status" value="1"/>
</dbReference>